<evidence type="ECO:0000313" key="1">
    <source>
        <dbReference type="EMBL" id="AQS58000.1"/>
    </source>
</evidence>
<reference evidence="1 2" key="1">
    <citation type="journal article" date="2016" name="Int. J. Syst. Evol. Microbiol.">
        <title>Desulfotomaculum ferrireducens sp. nov., a moderately thermophilic sulfate-reducing and dissimilatory Fe(III)-reducing bacterium isolated from compost.</title>
        <authorList>
            <person name="Yang G."/>
            <person name="Guo J."/>
            <person name="Zhuang L."/>
            <person name="Yuan Y."/>
            <person name="Zhou S."/>
        </authorList>
    </citation>
    <scope>NUCLEOTIDE SEQUENCE [LARGE SCALE GENOMIC DNA]</scope>
    <source>
        <strain evidence="1 2">GSS09</strain>
    </source>
</reference>
<keyword evidence="2" id="KW-1185">Reference proteome</keyword>
<dbReference type="AlphaFoldDB" id="A0A1S6ITA7"/>
<organism evidence="1 2">
    <name type="scientific">Desulforamulus ferrireducens</name>
    <dbReference type="NCBI Taxonomy" id="1833852"/>
    <lineage>
        <taxon>Bacteria</taxon>
        <taxon>Bacillati</taxon>
        <taxon>Bacillota</taxon>
        <taxon>Clostridia</taxon>
        <taxon>Eubacteriales</taxon>
        <taxon>Peptococcaceae</taxon>
        <taxon>Desulforamulus</taxon>
    </lineage>
</organism>
<evidence type="ECO:0000313" key="2">
    <source>
        <dbReference type="Proteomes" id="UP000189464"/>
    </source>
</evidence>
<dbReference type="STRING" id="1833852.B0537_02130"/>
<dbReference type="KEGG" id="dfg:B0537_02130"/>
<sequence>MGTVIPMTSNPRYISNIPDAQEYILQKLNSRNRVGLPLSSSGIDFSDTISTDNMIPAEIIQLMQRIIKESISEALSSISTSWTNPSLAPLEQGRLVDMGLNLSREAEYFIRKLQNVDTKRILVFDNNGIINIWAIVQYADIDLEMKYSELLLETMEVFPNTDLEFMVFDEEEICKIPIPKEAKTIFAKEGD</sequence>
<accession>A0A1S6ITA7</accession>
<dbReference type="RefSeq" id="WP_077712959.1">
    <property type="nucleotide sequence ID" value="NZ_CP019698.1"/>
</dbReference>
<dbReference type="Proteomes" id="UP000189464">
    <property type="component" value="Chromosome"/>
</dbReference>
<gene>
    <name evidence="1" type="ORF">B0537_02130</name>
</gene>
<dbReference type="EMBL" id="CP019698">
    <property type="protein sequence ID" value="AQS58000.1"/>
    <property type="molecule type" value="Genomic_DNA"/>
</dbReference>
<protein>
    <submittedName>
        <fullName evidence="1">Uncharacterized protein</fullName>
    </submittedName>
</protein>
<proteinExistence type="predicted"/>
<name>A0A1S6ITA7_9FIRM</name>